<sequence>MTRLTEYSRGPHTFDVIDAGPEDGTPVVLLHGFPQRATCWDAVAPLLHQAGARTYAPDQRGYSPRARPRSRFSYRVGEVIDDAKALIDQVGQPVHVVAHDWGAMVGWGLAARYPEVVRSLTAVSVGHPAAFMRSMLRSTQGLKSYYMALFQLPFVTEWLLSRRGGLGERLLRNAGMSREMLDTYFTEIVEDGALRGGLGWYRSLPISLRGDYFRRVSVPTTLLWSTNDVALGRKQAELTRDFVTGPYELVEMDGASHWIPDQEPKQLAEVIIARAAL</sequence>
<dbReference type="Pfam" id="PF00561">
    <property type="entry name" value="Abhydrolase_1"/>
    <property type="match status" value="1"/>
</dbReference>
<dbReference type="OrthoDB" id="2987348at2"/>
<dbReference type="Proteomes" id="UP000321571">
    <property type="component" value="Unassembled WGS sequence"/>
</dbReference>
<dbReference type="InterPro" id="IPR029058">
    <property type="entry name" value="AB_hydrolase_fold"/>
</dbReference>
<dbReference type="InterPro" id="IPR000639">
    <property type="entry name" value="Epox_hydrolase-like"/>
</dbReference>
<dbReference type="PANTHER" id="PTHR43329">
    <property type="entry name" value="EPOXIDE HYDROLASE"/>
    <property type="match status" value="1"/>
</dbReference>
<evidence type="ECO:0000256" key="1">
    <source>
        <dbReference type="ARBA" id="ARBA00022801"/>
    </source>
</evidence>
<dbReference type="SUPFAM" id="SSF53474">
    <property type="entry name" value="alpha/beta-Hydrolases"/>
    <property type="match status" value="1"/>
</dbReference>
<dbReference type="RefSeq" id="WP_147685282.1">
    <property type="nucleotide sequence ID" value="NZ_VDUX01000003.1"/>
</dbReference>
<dbReference type="PRINTS" id="PR00412">
    <property type="entry name" value="EPOXHYDRLASE"/>
</dbReference>
<dbReference type="Gene3D" id="3.40.50.1820">
    <property type="entry name" value="alpha/beta hydrolase"/>
    <property type="match status" value="1"/>
</dbReference>
<gene>
    <name evidence="3" type="ORF">FHP06_07125</name>
</gene>
<dbReference type="GO" id="GO:0016787">
    <property type="term" value="F:hydrolase activity"/>
    <property type="evidence" value="ECO:0007669"/>
    <property type="project" value="UniProtKB-KW"/>
</dbReference>
<comment type="caution">
    <text evidence="3">The sequence shown here is derived from an EMBL/GenBank/DDBJ whole genome shotgun (WGS) entry which is preliminary data.</text>
</comment>
<protein>
    <submittedName>
        <fullName evidence="3">Alpha/beta fold hydrolase</fullName>
    </submittedName>
</protein>
<evidence type="ECO:0000313" key="3">
    <source>
        <dbReference type="EMBL" id="TXL61203.1"/>
    </source>
</evidence>
<dbReference type="InterPro" id="IPR000073">
    <property type="entry name" value="AB_hydrolase_1"/>
</dbReference>
<evidence type="ECO:0000259" key="2">
    <source>
        <dbReference type="Pfam" id="PF00561"/>
    </source>
</evidence>
<name>A0A5C8NL49_9ACTN</name>
<dbReference type="AlphaFoldDB" id="A0A5C8NL49"/>
<dbReference type="EMBL" id="VDUX01000003">
    <property type="protein sequence ID" value="TXL61203.1"/>
    <property type="molecule type" value="Genomic_DNA"/>
</dbReference>
<accession>A0A5C8NL49</accession>
<organism evidence="3 4">
    <name type="scientific">Aeromicrobium terrae</name>
    <dbReference type="NCBI Taxonomy" id="2498846"/>
    <lineage>
        <taxon>Bacteria</taxon>
        <taxon>Bacillati</taxon>
        <taxon>Actinomycetota</taxon>
        <taxon>Actinomycetes</taxon>
        <taxon>Propionibacteriales</taxon>
        <taxon>Nocardioidaceae</taxon>
        <taxon>Aeromicrobium</taxon>
    </lineage>
</organism>
<reference evidence="3 4" key="1">
    <citation type="submission" date="2019-06" db="EMBL/GenBank/DDBJ databases">
        <title>Aeromicrobium sp. nov., isolated from a maize field.</title>
        <authorList>
            <person name="Lin S.-Y."/>
            <person name="Tsai C.-F."/>
            <person name="Young C.-C."/>
        </authorList>
    </citation>
    <scope>NUCLEOTIDE SEQUENCE [LARGE SCALE GENOMIC DNA]</scope>
    <source>
        <strain evidence="3 4">CC-CFT486</strain>
    </source>
</reference>
<evidence type="ECO:0000313" key="4">
    <source>
        <dbReference type="Proteomes" id="UP000321571"/>
    </source>
</evidence>
<proteinExistence type="predicted"/>
<feature type="domain" description="AB hydrolase-1" evidence="2">
    <location>
        <begin position="26"/>
        <end position="264"/>
    </location>
</feature>
<keyword evidence="1 3" id="KW-0378">Hydrolase</keyword>
<keyword evidence="4" id="KW-1185">Reference proteome</keyword>